<comment type="caution">
    <text evidence="2">The sequence shown here is derived from an EMBL/GenBank/DDBJ whole genome shotgun (WGS) entry which is preliminary data.</text>
</comment>
<accession>A0AA40A0V9</accession>
<evidence type="ECO:0000313" key="2">
    <source>
        <dbReference type="EMBL" id="KAK0707243.1"/>
    </source>
</evidence>
<name>A0AA40A0V9_9PEZI</name>
<evidence type="ECO:0000259" key="1">
    <source>
        <dbReference type="Pfam" id="PF06985"/>
    </source>
</evidence>
<organism evidence="2 3">
    <name type="scientific">Apiosordaria backusii</name>
    <dbReference type="NCBI Taxonomy" id="314023"/>
    <lineage>
        <taxon>Eukaryota</taxon>
        <taxon>Fungi</taxon>
        <taxon>Dikarya</taxon>
        <taxon>Ascomycota</taxon>
        <taxon>Pezizomycotina</taxon>
        <taxon>Sordariomycetes</taxon>
        <taxon>Sordariomycetidae</taxon>
        <taxon>Sordariales</taxon>
        <taxon>Lasiosphaeriaceae</taxon>
        <taxon>Apiosordaria</taxon>
    </lineage>
</organism>
<dbReference type="Proteomes" id="UP001172159">
    <property type="component" value="Unassembled WGS sequence"/>
</dbReference>
<keyword evidence="3" id="KW-1185">Reference proteome</keyword>
<evidence type="ECO:0000313" key="3">
    <source>
        <dbReference type="Proteomes" id="UP001172159"/>
    </source>
</evidence>
<reference evidence="2" key="1">
    <citation type="submission" date="2023-06" db="EMBL/GenBank/DDBJ databases">
        <title>Genome-scale phylogeny and comparative genomics of the fungal order Sordariales.</title>
        <authorList>
            <consortium name="Lawrence Berkeley National Laboratory"/>
            <person name="Hensen N."/>
            <person name="Bonometti L."/>
            <person name="Westerberg I."/>
            <person name="Brannstrom I.O."/>
            <person name="Guillou S."/>
            <person name="Cros-Aarteil S."/>
            <person name="Calhoun S."/>
            <person name="Haridas S."/>
            <person name="Kuo A."/>
            <person name="Mondo S."/>
            <person name="Pangilinan J."/>
            <person name="Riley R."/>
            <person name="Labutti K."/>
            <person name="Andreopoulos B."/>
            <person name="Lipzen A."/>
            <person name="Chen C."/>
            <person name="Yanf M."/>
            <person name="Daum C."/>
            <person name="Ng V."/>
            <person name="Clum A."/>
            <person name="Steindorff A."/>
            <person name="Ohm R."/>
            <person name="Martin F."/>
            <person name="Silar P."/>
            <person name="Natvig D."/>
            <person name="Lalanne C."/>
            <person name="Gautier V."/>
            <person name="Ament-Velasquez S.L."/>
            <person name="Kruys A."/>
            <person name="Hutchinson M.I."/>
            <person name="Powell A.J."/>
            <person name="Barry K."/>
            <person name="Miller A.N."/>
            <person name="Grigoriev I.V."/>
            <person name="Debuchy R."/>
            <person name="Gladieux P."/>
            <person name="Thoren M.H."/>
            <person name="Johannesson H."/>
        </authorList>
    </citation>
    <scope>NUCLEOTIDE SEQUENCE</scope>
    <source>
        <strain evidence="2">CBS 540.89</strain>
    </source>
</reference>
<dbReference type="PANTHER" id="PTHR24148:SF64">
    <property type="entry name" value="HETEROKARYON INCOMPATIBILITY DOMAIN-CONTAINING PROTEIN"/>
    <property type="match status" value="1"/>
</dbReference>
<dbReference type="EMBL" id="JAUKTV010000019">
    <property type="protein sequence ID" value="KAK0707243.1"/>
    <property type="molecule type" value="Genomic_DNA"/>
</dbReference>
<dbReference type="PANTHER" id="PTHR24148">
    <property type="entry name" value="ANKYRIN REPEAT DOMAIN-CONTAINING PROTEIN 39 HOMOLOG-RELATED"/>
    <property type="match status" value="1"/>
</dbReference>
<dbReference type="Pfam" id="PF06985">
    <property type="entry name" value="HET"/>
    <property type="match status" value="1"/>
</dbReference>
<protein>
    <submittedName>
        <fullName evidence="2">Heterokaryon incompatibility protein-domain-containing protein</fullName>
    </submittedName>
</protein>
<sequence>MSAKKPFSYPSRLPPGEIRLLSLVPSSTTLSFRLITTPLFSPVPYIALSYVWGTPRTSSDASAPTILVDGQSFIVTPNLHSALTSLLTPELGSGLSIWVDAVCINQMDDVEKIGQIKRMDQVYRNSERVIVYLGDSPDSETARAVQQLRRIGKKVWEADAFTLREPDMQHWPNFEHLEDQPEERRRRVAIRDKIFKMIKQERGGVVLSRPRIPASAALDLFHRPWFGRAWIVQEIVIAPVHNRGNRGYVFAVGAERIKWEYLWAAHLFLCLWFITEAKAIGEAKTYVGKLIAFGVYVKRTGMLPRAFSARAAQTLGLRKKYLQGDLGLRLKDLLLQLYVGDSGGLLGCRDPEDKVRALRGMASDGELLDKFMTPGATWEDIYISLASRFYQEGDLSFLSICRQRSPRLPSWVPDWSQQQRPPWLGYSTDSGTQLYNAGRGT</sequence>
<dbReference type="AlphaFoldDB" id="A0AA40A0V9"/>
<proteinExistence type="predicted"/>
<gene>
    <name evidence="2" type="ORF">B0T21DRAFT_377440</name>
</gene>
<feature type="domain" description="Heterokaryon incompatibility" evidence="1">
    <location>
        <begin position="45"/>
        <end position="234"/>
    </location>
</feature>
<dbReference type="InterPro" id="IPR010730">
    <property type="entry name" value="HET"/>
</dbReference>
<dbReference type="InterPro" id="IPR052895">
    <property type="entry name" value="HetReg/Transcr_Mod"/>
</dbReference>